<dbReference type="GO" id="GO:0015562">
    <property type="term" value="F:efflux transmembrane transporter activity"/>
    <property type="evidence" value="ECO:0007669"/>
    <property type="project" value="InterPro"/>
</dbReference>
<comment type="caution">
    <text evidence="9">Lacks conserved residue(s) required for the propagation of feature annotation.</text>
</comment>
<dbReference type="InterPro" id="IPR004764">
    <property type="entry name" value="MdtF-like"/>
</dbReference>
<dbReference type="FunFam" id="1.20.1640.10:FF:000001">
    <property type="entry name" value="Efflux pump membrane transporter"/>
    <property type="match status" value="1"/>
</dbReference>
<keyword evidence="4" id="KW-1003">Cell membrane</keyword>
<evidence type="ECO:0000313" key="11">
    <source>
        <dbReference type="EMBL" id="QGZ37483.1"/>
    </source>
</evidence>
<keyword evidence="7 9" id="KW-1133">Transmembrane helix</keyword>
<dbReference type="InterPro" id="IPR001036">
    <property type="entry name" value="Acrflvin-R"/>
</dbReference>
<evidence type="ECO:0000259" key="10">
    <source>
        <dbReference type="PROSITE" id="PS50156"/>
    </source>
</evidence>
<dbReference type="SUPFAM" id="SSF82693">
    <property type="entry name" value="Multidrug efflux transporter AcrB pore domain, PN1, PN2, PC1 and PC2 subdomains"/>
    <property type="match status" value="3"/>
</dbReference>
<feature type="transmembrane region" description="Helical" evidence="9">
    <location>
        <begin position="538"/>
        <end position="555"/>
    </location>
</feature>
<dbReference type="PANTHER" id="PTHR32063:SF10">
    <property type="entry name" value="EFFLUX PUMP MEMBRANE TRANSPORTER"/>
    <property type="match status" value="1"/>
</dbReference>
<proteinExistence type="inferred from homology"/>
<dbReference type="AlphaFoldDB" id="A0A857CEE7"/>
<dbReference type="PRINTS" id="PR00702">
    <property type="entry name" value="ACRIFLAVINRP"/>
</dbReference>
<keyword evidence="5 9" id="KW-0997">Cell inner membrane</keyword>
<evidence type="ECO:0000256" key="7">
    <source>
        <dbReference type="ARBA" id="ARBA00022989"/>
    </source>
</evidence>
<sequence>MPQFFIDRPVFAWVVAIFIALAGIVAIPQLPVARFPVIAPPSIGIYAMYTGATVETVNDSVVTPIEKELLSVKNVLYYESTVDSTGGANIMVTFTPGTDPELAQVDVQNRLKNAEQRLPEAVRRSGVSVEAAESGFLMVITLKSLSGKTEELALGDYLTRNISEELKRVPGVGRVQQFGSERAMRVWVDPSKLAAYNLTMADVTGAITRENAQVSPGRVGDEPTVPGTRISTPLTVHGQLNTPEEFAAIPLRAQADGSRLLLADVARVELGAQTLAFSVSSNGKPAAAAAIQMTPGANAVSTAAAIEKRLAELQAAMPKDMAVAISYNTAPFVKVSITKVVQTLIEAMVLVFLVILLFLQNIRYTLIPTIVAPIALLGTFAVMMAAGYSINVLTMFGMVLAIGIIVDDAIVVVENVERIMSRQGLSPRDATRQAMGEISGAIVGITLVLAAVFIPMGMAGGSVGAIYRQFTMSMAVSILFSALLALTLTPALCATILKPADGHGKNRFFTWFNGKFDALTARYTGIVGWALRRGGRMLVIYALLLVALGLGYSRVATSFVPEEDQGNFMAMFELPAGATAERTREIVARYEAHTASRPDIVESTVILGFGFSGSGPNAAQAFTSLKDWSDRRTTVNDEIAAAEAAMADIPEGTAMIMKPPAIEALGTTSGFALRLEDRSNSGPAALKAAETRLIALASQSALLAGVMTEGLPDGQSIALKIDRQKALALGVSFSAISDMISTAIGSSYVNDFPNRGRLQQVVVQADAPARMHVEDVLRLQVRNIDGDMVPLSEVVQPIWENTPMQLARYNGYPAARISGSAAPGVSSGAAMAEMERLAQQLPKGFALEWTGQSLQERQSAAQAPMLLAASMLVVFLVLAALYESWSIPLAVMLIVPLGVLGAVLAVLARGMENDVFFKVGLITIIGLSAKNAILLVEYARHLQQEGMGLYRAVLQASRSRLRPILMTSLAFILGVVPLMVARGAGSEIQNAIGTGVFGGMLSATILAVFFVPVLYVAVSRLTALKSREKRPAETTIPAK</sequence>
<organism evidence="11 12">
    <name type="scientific">Stappia indica</name>
    <dbReference type="NCBI Taxonomy" id="538381"/>
    <lineage>
        <taxon>Bacteria</taxon>
        <taxon>Pseudomonadati</taxon>
        <taxon>Pseudomonadota</taxon>
        <taxon>Alphaproteobacteria</taxon>
        <taxon>Hyphomicrobiales</taxon>
        <taxon>Stappiaceae</taxon>
        <taxon>Stappia</taxon>
    </lineage>
</organism>
<dbReference type="Pfam" id="PF00873">
    <property type="entry name" value="ACR_tran"/>
    <property type="match status" value="1"/>
</dbReference>
<dbReference type="EMBL" id="CP046908">
    <property type="protein sequence ID" value="QGZ37483.1"/>
    <property type="molecule type" value="Genomic_DNA"/>
</dbReference>
<name>A0A857CEE7_9HYPH</name>
<evidence type="ECO:0000256" key="3">
    <source>
        <dbReference type="ARBA" id="ARBA00022448"/>
    </source>
</evidence>
<keyword evidence="3 9" id="KW-0813">Transport</keyword>
<dbReference type="GO" id="GO:0005886">
    <property type="term" value="C:plasma membrane"/>
    <property type="evidence" value="ECO:0007669"/>
    <property type="project" value="UniProtKB-SubCell"/>
</dbReference>
<evidence type="ECO:0000256" key="2">
    <source>
        <dbReference type="ARBA" id="ARBA00010942"/>
    </source>
</evidence>
<feature type="transmembrane region" description="Helical" evidence="9">
    <location>
        <begin position="340"/>
        <end position="359"/>
    </location>
</feature>
<dbReference type="SUPFAM" id="SSF82866">
    <property type="entry name" value="Multidrug efflux transporter AcrB transmembrane domain"/>
    <property type="match status" value="2"/>
</dbReference>
<feature type="transmembrane region" description="Helical" evidence="9">
    <location>
        <begin position="992"/>
        <end position="1018"/>
    </location>
</feature>
<feature type="transmembrane region" description="Helical" evidence="9">
    <location>
        <begin position="889"/>
        <end position="909"/>
    </location>
</feature>
<accession>A0A857CEE7</accession>
<dbReference type="OrthoDB" id="9807350at2"/>
<reference evidence="11 12" key="1">
    <citation type="submission" date="2019-12" db="EMBL/GenBank/DDBJ databases">
        <title>The genome of Stappia indica PHM037.</title>
        <authorList>
            <person name="Kacar D."/>
            <person name="Galan B."/>
            <person name="Canedo L."/>
            <person name="Rodriguez P."/>
            <person name="de la Calle F."/>
            <person name="Garcia J.L."/>
        </authorList>
    </citation>
    <scope>NUCLEOTIDE SEQUENCE [LARGE SCALE GENOMIC DNA]</scope>
    <source>
        <strain evidence="11 12">PHM037</strain>
    </source>
</reference>
<dbReference type="PROSITE" id="PS50156">
    <property type="entry name" value="SSD"/>
    <property type="match status" value="1"/>
</dbReference>
<keyword evidence="8 9" id="KW-0472">Membrane</keyword>
<keyword evidence="6 9" id="KW-0812">Transmembrane</keyword>
<dbReference type="SUPFAM" id="SSF82714">
    <property type="entry name" value="Multidrug efflux transporter AcrB TolC docking domain, DN and DC subdomains"/>
    <property type="match status" value="2"/>
</dbReference>
<dbReference type="Gene3D" id="3.30.2090.10">
    <property type="entry name" value="Multidrug efflux transporter AcrB TolC docking domain, DN and DC subdomains"/>
    <property type="match status" value="2"/>
</dbReference>
<dbReference type="Gene3D" id="3.30.70.1320">
    <property type="entry name" value="Multidrug efflux transporter AcrB pore domain like"/>
    <property type="match status" value="1"/>
</dbReference>
<protein>
    <recommendedName>
        <fullName evidence="9">Efflux pump membrane transporter</fullName>
    </recommendedName>
</protein>
<evidence type="ECO:0000256" key="4">
    <source>
        <dbReference type="ARBA" id="ARBA00022475"/>
    </source>
</evidence>
<dbReference type="Gene3D" id="1.20.1640.10">
    <property type="entry name" value="Multidrug efflux transporter AcrB transmembrane domain"/>
    <property type="match status" value="2"/>
</dbReference>
<feature type="domain" description="SSD" evidence="10">
    <location>
        <begin position="364"/>
        <end position="495"/>
    </location>
</feature>
<gene>
    <name evidence="11" type="ORF">GH266_17230</name>
</gene>
<evidence type="ECO:0000256" key="8">
    <source>
        <dbReference type="ARBA" id="ARBA00023136"/>
    </source>
</evidence>
<evidence type="ECO:0000256" key="9">
    <source>
        <dbReference type="RuleBase" id="RU364070"/>
    </source>
</evidence>
<evidence type="ECO:0000256" key="1">
    <source>
        <dbReference type="ARBA" id="ARBA00004429"/>
    </source>
</evidence>
<dbReference type="Gene3D" id="3.30.70.1440">
    <property type="entry name" value="Multidrug efflux transporter AcrB pore domain"/>
    <property type="match status" value="1"/>
</dbReference>
<dbReference type="GO" id="GO:0042910">
    <property type="term" value="F:xenobiotic transmembrane transporter activity"/>
    <property type="evidence" value="ECO:0007669"/>
    <property type="project" value="TreeGrafter"/>
</dbReference>
<feature type="transmembrane region" description="Helical" evidence="9">
    <location>
        <begin position="863"/>
        <end position="882"/>
    </location>
</feature>
<evidence type="ECO:0000313" key="12">
    <source>
        <dbReference type="Proteomes" id="UP000435648"/>
    </source>
</evidence>
<feature type="transmembrane region" description="Helical" evidence="9">
    <location>
        <begin position="474"/>
        <end position="497"/>
    </location>
</feature>
<dbReference type="PANTHER" id="PTHR32063">
    <property type="match status" value="1"/>
</dbReference>
<evidence type="ECO:0000256" key="5">
    <source>
        <dbReference type="ARBA" id="ARBA00022519"/>
    </source>
</evidence>
<feature type="transmembrane region" description="Helical" evidence="9">
    <location>
        <begin position="366"/>
        <end position="386"/>
    </location>
</feature>
<dbReference type="NCBIfam" id="NF000282">
    <property type="entry name" value="RND_permease_1"/>
    <property type="match status" value="1"/>
</dbReference>
<dbReference type="InterPro" id="IPR000731">
    <property type="entry name" value="SSD"/>
</dbReference>
<dbReference type="GO" id="GO:0009636">
    <property type="term" value="P:response to toxic substance"/>
    <property type="evidence" value="ECO:0007669"/>
    <property type="project" value="UniProtKB-ARBA"/>
</dbReference>
<dbReference type="KEGG" id="siw:GH266_17230"/>
<comment type="subcellular location">
    <subcellularLocation>
        <location evidence="1 9">Cell inner membrane</location>
        <topology evidence="1 9">Multi-pass membrane protein</topology>
    </subcellularLocation>
</comment>
<feature type="transmembrane region" description="Helical" evidence="9">
    <location>
        <begin position="434"/>
        <end position="454"/>
    </location>
</feature>
<dbReference type="Proteomes" id="UP000435648">
    <property type="component" value="Chromosome"/>
</dbReference>
<dbReference type="InterPro" id="IPR027463">
    <property type="entry name" value="AcrB_DN_DC_subdom"/>
</dbReference>
<comment type="similarity">
    <text evidence="2 9">Belongs to the resistance-nodulation-cell division (RND) (TC 2.A.6) family.</text>
</comment>
<dbReference type="NCBIfam" id="TIGR00915">
    <property type="entry name" value="2A0602"/>
    <property type="match status" value="1"/>
</dbReference>
<dbReference type="RefSeq" id="WP_158196276.1">
    <property type="nucleotide sequence ID" value="NZ_CP046908.1"/>
</dbReference>
<evidence type="ECO:0000256" key="6">
    <source>
        <dbReference type="ARBA" id="ARBA00022692"/>
    </source>
</evidence>
<feature type="transmembrane region" description="Helical" evidence="9">
    <location>
        <begin position="960"/>
        <end position="980"/>
    </location>
</feature>
<dbReference type="Gene3D" id="3.30.70.1430">
    <property type="entry name" value="Multidrug efflux transporter AcrB pore domain"/>
    <property type="match status" value="2"/>
</dbReference>
<feature type="transmembrane region" description="Helical" evidence="9">
    <location>
        <begin position="915"/>
        <end position="939"/>
    </location>
</feature>
<feature type="transmembrane region" description="Helical" evidence="9">
    <location>
        <begin position="392"/>
        <end position="413"/>
    </location>
</feature>